<keyword evidence="2" id="KW-1185">Reference proteome</keyword>
<sequence length="254" mass="29236">MTSALLPKVLQILEGYLVDEKELDIEQYDSEVLGVHIFAAFYGHLCSWQELKDGTFRERSTLLPVSEEKMLEILSSRFSSLPELDKLKKERERSVPGFHFESQLLPLVLPFLLEDCRLEESDIGISYSYNPGNEPSKEEIDYEYTWVNIHSKDTKKTICRWYEEVLSTTKERFCVGDNRGLLSAGGAVGEILKVCKSSDIVLSLVIEKLVREREENSLLRQRNEKLRLRVEKYKFAPGSAKSQELRAHFLGLAK</sequence>
<reference evidence="1 2" key="1">
    <citation type="journal article" date="2009" name="Proc. Natl. Acad. Sci. U.S.A.">
        <title>Giant Marseillevirus highlights the role of amoebae as a melting pot in emergence of chimeric microorganisms.</title>
        <authorList>
            <person name="Boyer M."/>
            <person name="Yutin N."/>
            <person name="Pagnier I."/>
            <person name="Barrassi L."/>
            <person name="Fournous G."/>
            <person name="Espinosa L."/>
            <person name="Robert C."/>
            <person name="Azza S."/>
            <person name="Sun S."/>
            <person name="Rossmann M.G."/>
            <person name="Suzan-Monti M."/>
            <person name="La Scola B."/>
            <person name="Koonin E.V."/>
            <person name="Raoult D."/>
        </authorList>
    </citation>
    <scope>NUCLEOTIDE SEQUENCE [LARGE SCALE GENOMIC DNA]</scope>
    <source>
        <strain evidence="1 2">T19</strain>
    </source>
</reference>
<organismHost>
    <name type="scientific">Acanthamoeba</name>
    <dbReference type="NCBI Taxonomy" id="5754"/>
</organismHost>
<dbReference type="Proteomes" id="UP000029780">
    <property type="component" value="Segment"/>
</dbReference>
<dbReference type="EMBL" id="GU071086">
    <property type="protein sequence ID" value="ADB03796.1"/>
    <property type="molecule type" value="Genomic_DNA"/>
</dbReference>
<dbReference type="KEGG" id="vg:8746241"/>
<accession>D2XA19</accession>
<proteinExistence type="predicted"/>
<dbReference type="RefSeq" id="YP_003406758.1">
    <property type="nucleotide sequence ID" value="NC_013756.1"/>
</dbReference>
<protein>
    <submittedName>
        <fullName evidence="1">Uncharacterized protein</fullName>
    </submittedName>
</protein>
<name>D2XA19_GBMV</name>
<dbReference type="GeneID" id="8746241"/>
<gene>
    <name evidence="1" type="ORF">MAR_ORF003</name>
</gene>
<organism evidence="1 2">
    <name type="scientific">Marseillevirus marseillevirus</name>
    <name type="common">GBM</name>
    <dbReference type="NCBI Taxonomy" id="694581"/>
    <lineage>
        <taxon>Viruses</taxon>
        <taxon>Varidnaviria</taxon>
        <taxon>Bamfordvirae</taxon>
        <taxon>Nucleocytoviricota</taxon>
        <taxon>Megaviricetes</taxon>
        <taxon>Pimascovirales</taxon>
        <taxon>Pimascovirales incertae sedis</taxon>
        <taxon>Marseilleviridae</taxon>
        <taxon>Marseillevirus</taxon>
        <taxon>Marseillevirus massiliense</taxon>
    </lineage>
</organism>
<evidence type="ECO:0000313" key="2">
    <source>
        <dbReference type="Proteomes" id="UP000029780"/>
    </source>
</evidence>
<evidence type="ECO:0000313" key="1">
    <source>
        <dbReference type="EMBL" id="ADB03796.1"/>
    </source>
</evidence>